<feature type="region of interest" description="Disordered" evidence="1">
    <location>
        <begin position="32"/>
        <end position="53"/>
    </location>
</feature>
<sequence length="114" mass="12538">MLAPTTSLSPQRHTQPQQNFTTVTGLREVHASQQVLKPTTTNIPASTRASGRLMSLRTRTHGGRKKVYNKFQLSELDGTDNEEVFKAAAVAQLDPKSASKALTKSMKKCRISEV</sequence>
<accession>A0A1B0A2Q5</accession>
<evidence type="ECO:0000256" key="1">
    <source>
        <dbReference type="SAM" id="MobiDB-lite"/>
    </source>
</evidence>
<feature type="compositionally biased region" description="Polar residues" evidence="1">
    <location>
        <begin position="32"/>
        <end position="49"/>
    </location>
</feature>
<organism evidence="2 3">
    <name type="scientific">Glossina pallidipes</name>
    <name type="common">Tsetse fly</name>
    <dbReference type="NCBI Taxonomy" id="7398"/>
    <lineage>
        <taxon>Eukaryota</taxon>
        <taxon>Metazoa</taxon>
        <taxon>Ecdysozoa</taxon>
        <taxon>Arthropoda</taxon>
        <taxon>Hexapoda</taxon>
        <taxon>Insecta</taxon>
        <taxon>Pterygota</taxon>
        <taxon>Neoptera</taxon>
        <taxon>Endopterygota</taxon>
        <taxon>Diptera</taxon>
        <taxon>Brachycera</taxon>
        <taxon>Muscomorpha</taxon>
        <taxon>Hippoboscoidea</taxon>
        <taxon>Glossinidae</taxon>
        <taxon>Glossina</taxon>
    </lineage>
</organism>
<reference evidence="2" key="2">
    <citation type="submission" date="2020-05" db="UniProtKB">
        <authorList>
            <consortium name="EnsemblMetazoa"/>
        </authorList>
    </citation>
    <scope>IDENTIFICATION</scope>
    <source>
        <strain evidence="2">IAEA</strain>
    </source>
</reference>
<protein>
    <submittedName>
        <fullName evidence="2">Uncharacterized protein</fullName>
    </submittedName>
</protein>
<feature type="region of interest" description="Disordered" evidence="1">
    <location>
        <begin position="1"/>
        <end position="20"/>
    </location>
</feature>
<reference evidence="3" key="1">
    <citation type="submission" date="2014-03" db="EMBL/GenBank/DDBJ databases">
        <authorList>
            <person name="Aksoy S."/>
            <person name="Warren W."/>
            <person name="Wilson R.K."/>
        </authorList>
    </citation>
    <scope>NUCLEOTIDE SEQUENCE [LARGE SCALE GENOMIC DNA]</scope>
    <source>
        <strain evidence="3">IAEA</strain>
    </source>
</reference>
<dbReference type="Proteomes" id="UP000092445">
    <property type="component" value="Unassembled WGS sequence"/>
</dbReference>
<evidence type="ECO:0000313" key="3">
    <source>
        <dbReference type="Proteomes" id="UP000092445"/>
    </source>
</evidence>
<name>A0A1B0A2Q5_GLOPL</name>
<keyword evidence="3" id="KW-1185">Reference proteome</keyword>
<proteinExistence type="predicted"/>
<evidence type="ECO:0000313" key="2">
    <source>
        <dbReference type="EnsemblMetazoa" id="GPAI032641-PA"/>
    </source>
</evidence>
<dbReference type="EnsemblMetazoa" id="GPAI032641-RA">
    <property type="protein sequence ID" value="GPAI032641-PA"/>
    <property type="gene ID" value="GPAI032641"/>
</dbReference>
<dbReference type="VEuPathDB" id="VectorBase:GPAI032641"/>
<dbReference type="AlphaFoldDB" id="A0A1B0A2Q5"/>